<keyword evidence="3" id="KW-1185">Reference proteome</keyword>
<dbReference type="PANTHER" id="PTHR10224">
    <property type="entry name" value="ES1 PROTEIN HOMOLOG, MITOCHONDRIAL"/>
    <property type="match status" value="1"/>
</dbReference>
<dbReference type="OrthoDB" id="9792284at2"/>
<feature type="domain" description="DJ-1/PfpI" evidence="1">
    <location>
        <begin position="15"/>
        <end position="193"/>
    </location>
</feature>
<dbReference type="PANTHER" id="PTHR10224:SF12">
    <property type="entry name" value="GLYOXALASE ELBB"/>
    <property type="match status" value="1"/>
</dbReference>
<dbReference type="EMBL" id="CP000471">
    <property type="protein sequence ID" value="ABK45972.1"/>
    <property type="molecule type" value="Genomic_DNA"/>
</dbReference>
<dbReference type="Gene3D" id="3.40.50.880">
    <property type="match status" value="1"/>
</dbReference>
<dbReference type="HOGENOM" id="CLU_072952_1_0_5"/>
<evidence type="ECO:0000313" key="2">
    <source>
        <dbReference type="EMBL" id="ABK45972.1"/>
    </source>
</evidence>
<dbReference type="RefSeq" id="WP_011715028.1">
    <property type="nucleotide sequence ID" value="NC_008576.1"/>
</dbReference>
<proteinExistence type="predicted"/>
<accession>A0LDC9</accession>
<dbReference type="STRING" id="156889.Mmc1_3487"/>
<gene>
    <name evidence="2" type="ordered locus">Mmc1_3487</name>
</gene>
<organism evidence="2 3">
    <name type="scientific">Magnetococcus marinus (strain ATCC BAA-1437 / JCM 17883 / MC-1)</name>
    <dbReference type="NCBI Taxonomy" id="156889"/>
    <lineage>
        <taxon>Bacteria</taxon>
        <taxon>Pseudomonadati</taxon>
        <taxon>Pseudomonadota</taxon>
        <taxon>Magnetococcia</taxon>
        <taxon>Magnetococcales</taxon>
        <taxon>Magnetococcaceae</taxon>
        <taxon>Magnetococcus</taxon>
    </lineage>
</organism>
<dbReference type="Proteomes" id="UP000002586">
    <property type="component" value="Chromosome"/>
</dbReference>
<dbReference type="InterPro" id="IPR002818">
    <property type="entry name" value="DJ-1/PfpI"/>
</dbReference>
<dbReference type="eggNOG" id="COG3155">
    <property type="taxonomic scope" value="Bacteria"/>
</dbReference>
<protein>
    <submittedName>
        <fullName evidence="2">ThiJ/PfpI domain protein</fullName>
    </submittedName>
</protein>
<dbReference type="KEGG" id="mgm:Mmc1_3487"/>
<dbReference type="InterPro" id="IPR029062">
    <property type="entry name" value="Class_I_gatase-like"/>
</dbReference>
<evidence type="ECO:0000259" key="1">
    <source>
        <dbReference type="Pfam" id="PF01965"/>
    </source>
</evidence>
<dbReference type="AlphaFoldDB" id="A0LDC9"/>
<reference evidence="2 3" key="2">
    <citation type="journal article" date="2012" name="Int. J. Syst. Evol. Microbiol.">
        <title>Magnetococcus marinus gen. nov., sp. nov., a marine, magnetotactic bacterium that represents a novel lineage (Magnetococcaceae fam. nov.; Magnetococcales ord. nov.) at the base of the Alphaproteobacteria.</title>
        <authorList>
            <person name="Bazylinski D.A."/>
            <person name="Williams T.J."/>
            <person name="Lefevre C.T."/>
            <person name="Berg R.J."/>
            <person name="Zhang C.L."/>
            <person name="Bowser S.S."/>
            <person name="Dean A.J."/>
            <person name="Beveridge T.J."/>
        </authorList>
    </citation>
    <scope>NUCLEOTIDE SEQUENCE [LARGE SCALE GENOMIC DNA]</scope>
    <source>
        <strain evidence="3">ATCC BAA-1437 / JCM 17883 / MC-1</strain>
    </source>
</reference>
<dbReference type="Pfam" id="PF01965">
    <property type="entry name" value="DJ-1_PfpI"/>
    <property type="match status" value="1"/>
</dbReference>
<name>A0LDC9_MAGMM</name>
<reference evidence="3" key="1">
    <citation type="journal article" date="2009" name="Appl. Environ. Microbiol.">
        <title>Complete genome sequence of the chemolithoautotrophic marine magnetotactic coccus strain MC-1.</title>
        <authorList>
            <person name="Schubbe S."/>
            <person name="Williams T.J."/>
            <person name="Xie G."/>
            <person name="Kiss H.E."/>
            <person name="Brettin T.S."/>
            <person name="Martinez D."/>
            <person name="Ross C.A."/>
            <person name="Schuler D."/>
            <person name="Cox B.L."/>
            <person name="Nealson K.H."/>
            <person name="Bazylinski D.A."/>
        </authorList>
    </citation>
    <scope>NUCLEOTIDE SEQUENCE [LARGE SCALE GENOMIC DNA]</scope>
    <source>
        <strain evidence="3">ATCC BAA-1437 / JCM 17883 / MC-1</strain>
    </source>
</reference>
<dbReference type="InterPro" id="IPR026041">
    <property type="entry name" value="ElbB"/>
</dbReference>
<dbReference type="SUPFAM" id="SSF52317">
    <property type="entry name" value="Class I glutamine amidotransferase-like"/>
    <property type="match status" value="1"/>
</dbReference>
<dbReference type="PIRSF" id="PIRSF006320">
    <property type="entry name" value="Elb2"/>
    <property type="match status" value="1"/>
</dbReference>
<dbReference type="NCBIfam" id="NF008747">
    <property type="entry name" value="PRK11780.1"/>
    <property type="match status" value="1"/>
</dbReference>
<evidence type="ECO:0000313" key="3">
    <source>
        <dbReference type="Proteomes" id="UP000002586"/>
    </source>
</evidence>
<sequence length="218" mass="23027">MGKRIGVVLSGCGVYDGAEIHEATLTLYFLDKAGTKVVCMAPDKDQFHVVNHLTGDEMPERRNVRVESARIARGDVKRLDEVKATELDGLIIPGGFGMAKNLSTLAFDGANAQVDEDLVALVMAMHGAGKPIGALCITPAVLSKILAERGVRLTIGNDEGTAEAIRNMGNTHVESGAEQIIIDEQNNVISSAAYMCAASIAEAGVGIEKLVAEVLKRA</sequence>
<dbReference type="CDD" id="cd03133">
    <property type="entry name" value="GATase1_ES1"/>
    <property type="match status" value="1"/>
</dbReference>